<keyword evidence="3" id="KW-0732">Signal</keyword>
<dbReference type="AlphaFoldDB" id="A0AA39A8Z0"/>
<dbReference type="PANTHER" id="PTHR21229:SF21">
    <property type="entry name" value="OS04G0508600 PROTEIN"/>
    <property type="match status" value="1"/>
</dbReference>
<evidence type="ECO:0000313" key="10">
    <source>
        <dbReference type="Proteomes" id="UP001168098"/>
    </source>
</evidence>
<protein>
    <recommendedName>
        <fullName evidence="11">Protein GPR107</fullName>
    </recommendedName>
</protein>
<dbReference type="Pfam" id="PF21904">
    <property type="entry name" value="CAND6-7_N"/>
    <property type="match status" value="1"/>
</dbReference>
<evidence type="ECO:0000256" key="4">
    <source>
        <dbReference type="ARBA" id="ARBA00022989"/>
    </source>
</evidence>
<accession>A0AA39A8Z0</accession>
<dbReference type="EMBL" id="JARBHA010000004">
    <property type="protein sequence ID" value="KAJ9703081.1"/>
    <property type="molecule type" value="Genomic_DNA"/>
</dbReference>
<feature type="transmembrane region" description="Helical" evidence="6">
    <location>
        <begin position="181"/>
        <end position="201"/>
    </location>
</feature>
<keyword evidence="4 6" id="KW-1133">Transmembrane helix</keyword>
<evidence type="ECO:0000256" key="5">
    <source>
        <dbReference type="ARBA" id="ARBA00023136"/>
    </source>
</evidence>
<evidence type="ECO:0000256" key="3">
    <source>
        <dbReference type="ARBA" id="ARBA00022729"/>
    </source>
</evidence>
<evidence type="ECO:0000313" key="9">
    <source>
        <dbReference type="EMBL" id="KAJ9703081.1"/>
    </source>
</evidence>
<organism evidence="9 10">
    <name type="scientific">Vitis rotundifolia</name>
    <name type="common">Muscadine grape</name>
    <dbReference type="NCBI Taxonomy" id="103349"/>
    <lineage>
        <taxon>Eukaryota</taxon>
        <taxon>Viridiplantae</taxon>
        <taxon>Streptophyta</taxon>
        <taxon>Embryophyta</taxon>
        <taxon>Tracheophyta</taxon>
        <taxon>Spermatophyta</taxon>
        <taxon>Magnoliopsida</taxon>
        <taxon>eudicotyledons</taxon>
        <taxon>Gunneridae</taxon>
        <taxon>Pentapetalae</taxon>
        <taxon>rosids</taxon>
        <taxon>Vitales</taxon>
        <taxon>Vitaceae</taxon>
        <taxon>Viteae</taxon>
        <taxon>Vitis</taxon>
    </lineage>
</organism>
<feature type="transmembrane region" description="Helical" evidence="6">
    <location>
        <begin position="284"/>
        <end position="303"/>
    </location>
</feature>
<evidence type="ECO:0000256" key="6">
    <source>
        <dbReference type="SAM" id="Phobius"/>
    </source>
</evidence>
<evidence type="ECO:0000256" key="1">
    <source>
        <dbReference type="ARBA" id="ARBA00004141"/>
    </source>
</evidence>
<feature type="transmembrane region" description="Helical" evidence="6">
    <location>
        <begin position="15"/>
        <end position="32"/>
    </location>
</feature>
<feature type="transmembrane region" description="Helical" evidence="6">
    <location>
        <begin position="210"/>
        <end position="226"/>
    </location>
</feature>
<dbReference type="InterPro" id="IPR054103">
    <property type="entry name" value="CAND6-7_N"/>
</dbReference>
<proteinExistence type="predicted"/>
<dbReference type="InterPro" id="IPR009637">
    <property type="entry name" value="GPR107/GPR108-like"/>
</dbReference>
<dbReference type="GO" id="GO:0005794">
    <property type="term" value="C:Golgi apparatus"/>
    <property type="evidence" value="ECO:0007669"/>
    <property type="project" value="TreeGrafter"/>
</dbReference>
<feature type="transmembrane region" description="Helical" evidence="6">
    <location>
        <begin position="363"/>
        <end position="386"/>
    </location>
</feature>
<evidence type="ECO:0000256" key="2">
    <source>
        <dbReference type="ARBA" id="ARBA00022692"/>
    </source>
</evidence>
<feature type="transmembrane region" description="Helical" evidence="6">
    <location>
        <begin position="246"/>
        <end position="272"/>
    </location>
</feature>
<feature type="domain" description="CAND6/7 N-terminal" evidence="8">
    <location>
        <begin position="36"/>
        <end position="162"/>
    </location>
</feature>
<keyword evidence="10" id="KW-1185">Reference proteome</keyword>
<evidence type="ECO:0000259" key="8">
    <source>
        <dbReference type="Pfam" id="PF21904"/>
    </source>
</evidence>
<sequence>MGNFNFHLNLPHRPILHLLNVLIIISLIPYSVSEIKNTRIIDDSRPMILFERFGIAQYGNVAVSVRDFSWKSTRQNAELEPSSMGFFLVRDVSFPSIFNESEYADNFCILWSRFVKIIFKFDNLAAYNGSMLIEEPDEYSLIFGNCQSETQVSMDVHTEMYNMLDGNKNFLPAGQTPLPRLYFIFFLIYSIFFSVWIFICIKQRPDIHKIHMIMGALLLFKALKMICASEDKMYVRKTGTPHGWDVAFYVFGFFKGIMLFTVIVLIGTGWSFLKPYLQEREKKVLMVVIPLQVMENIASMIIAETGPATKDWLTWNQIFLLLDVACCCAVFLPIVWSIRGLREASKTDGKAARNLEKLTLFKHFYIVVVGYLYFTRIVVPAVSSVISYRFEWVMTAADEGASLAFYLFIFHNFQPTQKNPYLVIDDEDEAEAAHMLEHDDSFEL</sequence>
<name>A0AA39A8Z0_VITRO</name>
<comment type="caution">
    <text evidence="9">The sequence shown here is derived from an EMBL/GenBank/DDBJ whole genome shotgun (WGS) entry which is preliminary data.</text>
</comment>
<gene>
    <name evidence="9" type="ORF">PVL29_004732</name>
</gene>
<evidence type="ECO:0008006" key="11">
    <source>
        <dbReference type="Google" id="ProtNLM"/>
    </source>
</evidence>
<feature type="domain" description="GOST seven transmembrane" evidence="7">
    <location>
        <begin position="177"/>
        <end position="420"/>
    </location>
</feature>
<dbReference type="PANTHER" id="PTHR21229">
    <property type="entry name" value="LUNG SEVEN TRANSMEMBRANE RECEPTOR"/>
    <property type="match status" value="1"/>
</dbReference>
<comment type="subcellular location">
    <subcellularLocation>
        <location evidence="1">Membrane</location>
        <topology evidence="1">Multi-pass membrane protein</topology>
    </subcellularLocation>
</comment>
<dbReference type="GO" id="GO:0016020">
    <property type="term" value="C:membrane"/>
    <property type="evidence" value="ECO:0007669"/>
    <property type="project" value="UniProtKB-SubCell"/>
</dbReference>
<keyword evidence="5 6" id="KW-0472">Membrane</keyword>
<evidence type="ECO:0000259" key="7">
    <source>
        <dbReference type="Pfam" id="PF06814"/>
    </source>
</evidence>
<feature type="transmembrane region" description="Helical" evidence="6">
    <location>
        <begin position="315"/>
        <end position="336"/>
    </location>
</feature>
<reference evidence="9 10" key="1">
    <citation type="journal article" date="2023" name="BMC Biotechnol.">
        <title>Vitis rotundifolia cv Carlos genome sequencing.</title>
        <authorList>
            <person name="Huff M."/>
            <person name="Hulse-Kemp A."/>
            <person name="Scheffler B."/>
            <person name="Youngblood R."/>
            <person name="Simpson S."/>
            <person name="Babiker E."/>
            <person name="Staton M."/>
        </authorList>
    </citation>
    <scope>NUCLEOTIDE SEQUENCE [LARGE SCALE GENOMIC DNA]</scope>
    <source>
        <tissue evidence="9">Leaf</tissue>
    </source>
</reference>
<dbReference type="InterPro" id="IPR053937">
    <property type="entry name" value="GOST_TM"/>
</dbReference>
<dbReference type="Pfam" id="PF06814">
    <property type="entry name" value="GOST_TM"/>
    <property type="match status" value="1"/>
</dbReference>
<keyword evidence="2 6" id="KW-0812">Transmembrane</keyword>
<dbReference type="Proteomes" id="UP001168098">
    <property type="component" value="Unassembled WGS sequence"/>
</dbReference>